<dbReference type="PANTHER" id="PTHR15715">
    <property type="entry name" value="CENTROSOMAL PROTEIN OF 170 KDA"/>
    <property type="match status" value="1"/>
</dbReference>
<organism evidence="4 5">
    <name type="scientific">Mucor saturninus</name>
    <dbReference type="NCBI Taxonomy" id="64648"/>
    <lineage>
        <taxon>Eukaryota</taxon>
        <taxon>Fungi</taxon>
        <taxon>Fungi incertae sedis</taxon>
        <taxon>Mucoromycota</taxon>
        <taxon>Mucoromycotina</taxon>
        <taxon>Mucoromycetes</taxon>
        <taxon>Mucorales</taxon>
        <taxon>Mucorineae</taxon>
        <taxon>Mucoraceae</taxon>
        <taxon>Mucor</taxon>
    </lineage>
</organism>
<dbReference type="GO" id="GO:0005737">
    <property type="term" value="C:cytoplasm"/>
    <property type="evidence" value="ECO:0007669"/>
    <property type="project" value="TreeGrafter"/>
</dbReference>
<accession>A0A8H7V8D2</accession>
<dbReference type="Proteomes" id="UP000603453">
    <property type="component" value="Unassembled WGS sequence"/>
</dbReference>
<dbReference type="SUPFAM" id="SSF49879">
    <property type="entry name" value="SMAD/FHA domain"/>
    <property type="match status" value="1"/>
</dbReference>
<dbReference type="EMBL" id="JAEPRD010000040">
    <property type="protein sequence ID" value="KAG2204954.1"/>
    <property type="molecule type" value="Genomic_DNA"/>
</dbReference>
<keyword evidence="2" id="KW-0472">Membrane</keyword>
<evidence type="ECO:0000256" key="2">
    <source>
        <dbReference type="SAM" id="Phobius"/>
    </source>
</evidence>
<feature type="domain" description="FHA" evidence="3">
    <location>
        <begin position="34"/>
        <end position="90"/>
    </location>
</feature>
<dbReference type="Pfam" id="PF00498">
    <property type="entry name" value="FHA"/>
    <property type="match status" value="1"/>
</dbReference>
<comment type="caution">
    <text evidence="4">The sequence shown here is derived from an EMBL/GenBank/DDBJ whole genome shotgun (WGS) entry which is preliminary data.</text>
</comment>
<sequence length="344" mass="39446">MTIQKRNSVFTVILRPHNTHFQTRTLELRDKVRIRIGRQTSAKTTPTAYNGYFDSKVLSRQHAEIWCDKTKVFIKDVKSSNGTFVNGSRLSNECEESEPKELKSQDELEFGIDIVNDNGAVMYHKVSCTVHVFPVPLSQVDDGIIKELSNQHPVQVYPDPHLSRKSSTSSINTVATVENGSLVTTTKRAKKLENVLSKLQAEIEKSRQVENELKSIKDTVMDLDKVFNQEKMKKSDELGEKLSLAEAKIKSFNEKWKHQTQAIQTAKLELHRLERELAAHDAWKLEKEKLLSELEREQAKTKLLQEQLKRQQFGFLDACQIKSIQFLFAVLIGVLSTLFYVLFN</sequence>
<dbReference type="Gene3D" id="2.60.200.20">
    <property type="match status" value="1"/>
</dbReference>
<dbReference type="PROSITE" id="PS50006">
    <property type="entry name" value="FHA_DOMAIN"/>
    <property type="match status" value="1"/>
</dbReference>
<keyword evidence="5" id="KW-1185">Reference proteome</keyword>
<evidence type="ECO:0000313" key="5">
    <source>
        <dbReference type="Proteomes" id="UP000603453"/>
    </source>
</evidence>
<dbReference type="Gene3D" id="1.20.58.60">
    <property type="match status" value="1"/>
</dbReference>
<dbReference type="OrthoDB" id="687730at2759"/>
<gene>
    <name evidence="4" type="ORF">INT47_002578</name>
</gene>
<feature type="coiled-coil region" evidence="1">
    <location>
        <begin position="182"/>
        <end position="255"/>
    </location>
</feature>
<feature type="coiled-coil region" evidence="1">
    <location>
        <begin position="280"/>
        <end position="311"/>
    </location>
</feature>
<keyword evidence="2" id="KW-1133">Transmembrane helix</keyword>
<feature type="transmembrane region" description="Helical" evidence="2">
    <location>
        <begin position="324"/>
        <end position="343"/>
    </location>
</feature>
<dbReference type="InterPro" id="IPR008984">
    <property type="entry name" value="SMAD_FHA_dom_sf"/>
</dbReference>
<evidence type="ECO:0000313" key="4">
    <source>
        <dbReference type="EMBL" id="KAG2204954.1"/>
    </source>
</evidence>
<dbReference type="AlphaFoldDB" id="A0A8H7V8D2"/>
<keyword evidence="1" id="KW-0175">Coiled coil</keyword>
<keyword evidence="2" id="KW-0812">Transmembrane</keyword>
<dbReference type="InterPro" id="IPR000253">
    <property type="entry name" value="FHA_dom"/>
</dbReference>
<dbReference type="PANTHER" id="PTHR15715:SF37">
    <property type="entry name" value="LD47843P"/>
    <property type="match status" value="1"/>
</dbReference>
<dbReference type="SMART" id="SM00240">
    <property type="entry name" value="FHA"/>
    <property type="match status" value="1"/>
</dbReference>
<name>A0A8H7V8D2_9FUNG</name>
<evidence type="ECO:0000256" key="1">
    <source>
        <dbReference type="SAM" id="Coils"/>
    </source>
</evidence>
<evidence type="ECO:0000259" key="3">
    <source>
        <dbReference type="PROSITE" id="PS50006"/>
    </source>
</evidence>
<dbReference type="InterPro" id="IPR051176">
    <property type="entry name" value="Cent_Immune-Sig_Mod"/>
</dbReference>
<protein>
    <recommendedName>
        <fullName evidence="3">FHA domain-containing protein</fullName>
    </recommendedName>
</protein>
<proteinExistence type="predicted"/>
<reference evidence="4" key="1">
    <citation type="submission" date="2020-12" db="EMBL/GenBank/DDBJ databases">
        <title>Metabolic potential, ecology and presence of endohyphal bacteria is reflected in genomic diversity of Mucoromycotina.</title>
        <authorList>
            <person name="Muszewska A."/>
            <person name="Okrasinska A."/>
            <person name="Steczkiewicz K."/>
            <person name="Drgas O."/>
            <person name="Orlowska M."/>
            <person name="Perlinska-Lenart U."/>
            <person name="Aleksandrzak-Piekarczyk T."/>
            <person name="Szatraj K."/>
            <person name="Zielenkiewicz U."/>
            <person name="Pilsyk S."/>
            <person name="Malc E."/>
            <person name="Mieczkowski P."/>
            <person name="Kruszewska J.S."/>
            <person name="Biernat P."/>
            <person name="Pawlowska J."/>
        </authorList>
    </citation>
    <scope>NUCLEOTIDE SEQUENCE</scope>
    <source>
        <strain evidence="4">WA0000017839</strain>
    </source>
</reference>